<feature type="active site" description="For GATase activity" evidence="8">
    <location>
        <position position="2"/>
    </location>
</feature>
<dbReference type="PIRSF" id="PIRSF001589">
    <property type="entry name" value="Asn_synthetase_glu-h"/>
    <property type="match status" value="1"/>
</dbReference>
<accession>A0A6C0GV71</accession>
<dbReference type="Gene3D" id="3.40.50.620">
    <property type="entry name" value="HUPs"/>
    <property type="match status" value="1"/>
</dbReference>
<dbReference type="InterPro" id="IPR017932">
    <property type="entry name" value="GATase_2_dom"/>
</dbReference>
<evidence type="ECO:0000259" key="10">
    <source>
        <dbReference type="PROSITE" id="PS51278"/>
    </source>
</evidence>
<dbReference type="InterPro" id="IPR006426">
    <property type="entry name" value="Asn_synth_AEB"/>
</dbReference>
<feature type="binding site" evidence="9">
    <location>
        <position position="288"/>
    </location>
    <ligand>
        <name>ATP</name>
        <dbReference type="ChEBI" id="CHEBI:30616"/>
    </ligand>
</feature>
<evidence type="ECO:0000256" key="5">
    <source>
        <dbReference type="ARBA" id="ARBA00022840"/>
    </source>
</evidence>
<keyword evidence="8" id="KW-0061">Asparagine biosynthesis</keyword>
<reference evidence="11 12" key="1">
    <citation type="submission" date="2020-01" db="EMBL/GenBank/DDBJ databases">
        <authorList>
            <person name="Kim M.K."/>
        </authorList>
    </citation>
    <scope>NUCLEOTIDE SEQUENCE [LARGE SCALE GENOMIC DNA]</scope>
    <source>
        <strain evidence="11 12">172606-1</strain>
    </source>
</reference>
<evidence type="ECO:0000256" key="8">
    <source>
        <dbReference type="PIRSR" id="PIRSR001589-1"/>
    </source>
</evidence>
<dbReference type="KEGG" id="rhoz:GXP67_33655"/>
<keyword evidence="11" id="KW-0436">Ligase</keyword>
<dbReference type="RefSeq" id="WP_162447189.1">
    <property type="nucleotide sequence ID" value="NZ_CP048222.1"/>
</dbReference>
<evidence type="ECO:0000256" key="6">
    <source>
        <dbReference type="ARBA" id="ARBA00022962"/>
    </source>
</evidence>
<comment type="catalytic activity">
    <reaction evidence="7">
        <text>L-aspartate + L-glutamine + ATP + H2O = L-asparagine + L-glutamate + AMP + diphosphate + H(+)</text>
        <dbReference type="Rhea" id="RHEA:12228"/>
        <dbReference type="ChEBI" id="CHEBI:15377"/>
        <dbReference type="ChEBI" id="CHEBI:15378"/>
        <dbReference type="ChEBI" id="CHEBI:29985"/>
        <dbReference type="ChEBI" id="CHEBI:29991"/>
        <dbReference type="ChEBI" id="CHEBI:30616"/>
        <dbReference type="ChEBI" id="CHEBI:33019"/>
        <dbReference type="ChEBI" id="CHEBI:58048"/>
        <dbReference type="ChEBI" id="CHEBI:58359"/>
        <dbReference type="ChEBI" id="CHEBI:456215"/>
        <dbReference type="EC" id="6.3.5.4"/>
    </reaction>
</comment>
<evidence type="ECO:0000313" key="11">
    <source>
        <dbReference type="EMBL" id="QHT71250.1"/>
    </source>
</evidence>
<organism evidence="11 12">
    <name type="scientific">Rhodocytophaga rosea</name>
    <dbReference type="NCBI Taxonomy" id="2704465"/>
    <lineage>
        <taxon>Bacteria</taxon>
        <taxon>Pseudomonadati</taxon>
        <taxon>Bacteroidota</taxon>
        <taxon>Cytophagia</taxon>
        <taxon>Cytophagales</taxon>
        <taxon>Rhodocytophagaceae</taxon>
        <taxon>Rhodocytophaga</taxon>
    </lineage>
</organism>
<evidence type="ECO:0000256" key="7">
    <source>
        <dbReference type="ARBA" id="ARBA00048741"/>
    </source>
</evidence>
<evidence type="ECO:0000256" key="2">
    <source>
        <dbReference type="ARBA" id="ARBA00005752"/>
    </source>
</evidence>
<dbReference type="CDD" id="cd01991">
    <property type="entry name" value="Asn_synthase_B_C"/>
    <property type="match status" value="1"/>
</dbReference>
<dbReference type="InterPro" id="IPR014729">
    <property type="entry name" value="Rossmann-like_a/b/a_fold"/>
</dbReference>
<proteinExistence type="inferred from homology"/>
<dbReference type="Gene3D" id="3.60.20.10">
    <property type="entry name" value="Glutamine Phosphoribosylpyrophosphate, subunit 1, domain 1"/>
    <property type="match status" value="1"/>
</dbReference>
<keyword evidence="8" id="KW-0028">Amino-acid biosynthesis</keyword>
<evidence type="ECO:0000313" key="12">
    <source>
        <dbReference type="Proteomes" id="UP000480178"/>
    </source>
</evidence>
<dbReference type="InterPro" id="IPR001962">
    <property type="entry name" value="Asn_synthase"/>
</dbReference>
<keyword evidence="4 9" id="KW-0547">Nucleotide-binding</keyword>
<keyword evidence="12" id="KW-1185">Reference proteome</keyword>
<dbReference type="GO" id="GO:0004066">
    <property type="term" value="F:asparagine synthase (glutamine-hydrolyzing) activity"/>
    <property type="evidence" value="ECO:0007669"/>
    <property type="project" value="UniProtKB-EC"/>
</dbReference>
<dbReference type="CDD" id="cd00712">
    <property type="entry name" value="AsnB"/>
    <property type="match status" value="1"/>
</dbReference>
<dbReference type="GO" id="GO:0005829">
    <property type="term" value="C:cytosol"/>
    <property type="evidence" value="ECO:0007669"/>
    <property type="project" value="TreeGrafter"/>
</dbReference>
<dbReference type="PROSITE" id="PS51278">
    <property type="entry name" value="GATASE_TYPE_2"/>
    <property type="match status" value="1"/>
</dbReference>
<evidence type="ECO:0000256" key="9">
    <source>
        <dbReference type="PIRSR" id="PIRSR001589-2"/>
    </source>
</evidence>
<dbReference type="SUPFAM" id="SSF52402">
    <property type="entry name" value="Adenine nucleotide alpha hydrolases-like"/>
    <property type="match status" value="1"/>
</dbReference>
<dbReference type="PANTHER" id="PTHR43284">
    <property type="entry name" value="ASPARAGINE SYNTHETASE (GLUTAMINE-HYDROLYZING)"/>
    <property type="match status" value="1"/>
</dbReference>
<feature type="binding site" evidence="9">
    <location>
        <begin position="364"/>
        <end position="365"/>
    </location>
    <ligand>
        <name>ATP</name>
        <dbReference type="ChEBI" id="CHEBI:30616"/>
    </ligand>
</feature>
<dbReference type="Proteomes" id="UP000480178">
    <property type="component" value="Chromosome"/>
</dbReference>
<protein>
    <recommendedName>
        <fullName evidence="3">asparagine synthase (glutamine-hydrolyzing)</fullName>
        <ecNumber evidence="3">6.3.5.4</ecNumber>
    </recommendedName>
</protein>
<dbReference type="InterPro" id="IPR033738">
    <property type="entry name" value="AsnB_N"/>
</dbReference>
<dbReference type="EC" id="6.3.5.4" evidence="3"/>
<gene>
    <name evidence="11" type="primary">asnB</name>
    <name evidence="11" type="ORF">GXP67_33655</name>
</gene>
<name>A0A6C0GV71_9BACT</name>
<dbReference type="NCBIfam" id="TIGR01536">
    <property type="entry name" value="asn_synth_AEB"/>
    <property type="match status" value="1"/>
</dbReference>
<sequence>MCGIHLIIDKTFQLSQAPVQQMLQALHYRGPDAASQLSIKNHNHCVYIAQNRLRITDIRSEADTLFQSEDGRYTLAYNGEIYNYQDIRKRLERSYHFRTQSDTEVLLYLLIAEGLEGISQVNGMFAFTFYDRMEEKLYLCRDRFGMKPLFYAENEKYLIVSSEIKGILASGLIEKEPNSKQIPHYLRFKFAQRPNTFYKNIYEIEPGYVYIYNPGKSLLKSSKLPAFQVSVPENFSLTQIEQSLVEAVQMHLPAEVPAGLFLSGGVDSTLLLAMIRESGKKDFPVFSIANSAKDASFGTQDYLFARKAAQQYGAAYHEIEISPDLLANFYAFVEKIDQPVGDGAAWLTWLLSQEAKKFVKVIISGAGADELFAGYNRHQAYFQYLKHYSWLQYLLPVLKKSAFLLPDGSSHPFRKQARLLHKLLSQMDVSRQQTFVNFTAHLAFAETNSEDNLFPEATGQNMEQYLQQALQYDREHFLSADVLAITDRMTMQASLEARLPYLDAHLSALMESIPASVLLQKGKKWILKDILSRKGGQAYVQRSKEGFGMPFGQWLKSVNGKFLRELLQNRKALLYEHTSYAEINKLVQLHLAGKSDYSSELWTIVLLIAWLEQEFGKKM</sequence>
<keyword evidence="5 9" id="KW-0067">ATP-binding</keyword>
<dbReference type="AlphaFoldDB" id="A0A6C0GV71"/>
<dbReference type="Pfam" id="PF13537">
    <property type="entry name" value="GATase_7"/>
    <property type="match status" value="1"/>
</dbReference>
<dbReference type="Pfam" id="PF00733">
    <property type="entry name" value="Asn_synthase"/>
    <property type="match status" value="1"/>
</dbReference>
<comment type="similarity">
    <text evidence="2">Belongs to the asparagine synthetase family.</text>
</comment>
<dbReference type="EMBL" id="CP048222">
    <property type="protein sequence ID" value="QHT71250.1"/>
    <property type="molecule type" value="Genomic_DNA"/>
</dbReference>
<evidence type="ECO:0000256" key="4">
    <source>
        <dbReference type="ARBA" id="ARBA00022741"/>
    </source>
</evidence>
<comment type="pathway">
    <text evidence="1">Amino-acid biosynthesis; L-asparagine biosynthesis; L-asparagine from L-aspartate (L-Gln route): step 1/1.</text>
</comment>
<keyword evidence="6 8" id="KW-0315">Glutamine amidotransferase</keyword>
<dbReference type="PANTHER" id="PTHR43284:SF1">
    <property type="entry name" value="ASPARAGINE SYNTHETASE"/>
    <property type="match status" value="1"/>
</dbReference>
<dbReference type="InterPro" id="IPR051786">
    <property type="entry name" value="ASN_synthetase/amidase"/>
</dbReference>
<dbReference type="SUPFAM" id="SSF56235">
    <property type="entry name" value="N-terminal nucleophile aminohydrolases (Ntn hydrolases)"/>
    <property type="match status" value="1"/>
</dbReference>
<dbReference type="InterPro" id="IPR029055">
    <property type="entry name" value="Ntn_hydrolases_N"/>
</dbReference>
<dbReference type="GO" id="GO:0005524">
    <property type="term" value="F:ATP binding"/>
    <property type="evidence" value="ECO:0007669"/>
    <property type="project" value="UniProtKB-KW"/>
</dbReference>
<feature type="domain" description="Glutamine amidotransferase type-2" evidence="10">
    <location>
        <begin position="2"/>
        <end position="215"/>
    </location>
</feature>
<evidence type="ECO:0000256" key="3">
    <source>
        <dbReference type="ARBA" id="ARBA00012737"/>
    </source>
</evidence>
<feature type="binding site" evidence="9">
    <location>
        <position position="102"/>
    </location>
    <ligand>
        <name>L-glutamine</name>
        <dbReference type="ChEBI" id="CHEBI:58359"/>
    </ligand>
</feature>
<evidence type="ECO:0000256" key="1">
    <source>
        <dbReference type="ARBA" id="ARBA00005187"/>
    </source>
</evidence>
<dbReference type="GO" id="GO:0006529">
    <property type="term" value="P:asparagine biosynthetic process"/>
    <property type="evidence" value="ECO:0007669"/>
    <property type="project" value="UniProtKB-KW"/>
</dbReference>